<keyword evidence="5" id="KW-1185">Reference proteome</keyword>
<gene>
    <name evidence="4" type="ORF">LSTR_LSTR005444</name>
</gene>
<keyword evidence="1" id="KW-0862">Zinc</keyword>
<dbReference type="Proteomes" id="UP000291343">
    <property type="component" value="Unassembled WGS sequence"/>
</dbReference>
<organism evidence="4 5">
    <name type="scientific">Laodelphax striatellus</name>
    <name type="common">Small brown planthopper</name>
    <name type="synonym">Delphax striatella</name>
    <dbReference type="NCBI Taxonomy" id="195883"/>
    <lineage>
        <taxon>Eukaryota</taxon>
        <taxon>Metazoa</taxon>
        <taxon>Ecdysozoa</taxon>
        <taxon>Arthropoda</taxon>
        <taxon>Hexapoda</taxon>
        <taxon>Insecta</taxon>
        <taxon>Pterygota</taxon>
        <taxon>Neoptera</taxon>
        <taxon>Paraneoptera</taxon>
        <taxon>Hemiptera</taxon>
        <taxon>Auchenorrhyncha</taxon>
        <taxon>Fulgoroidea</taxon>
        <taxon>Delphacidae</taxon>
        <taxon>Criomorphinae</taxon>
        <taxon>Laodelphax</taxon>
    </lineage>
</organism>
<feature type="domain" description="C2H2-type" evidence="3">
    <location>
        <begin position="594"/>
        <end position="622"/>
    </location>
</feature>
<reference evidence="4 5" key="1">
    <citation type="journal article" date="2017" name="Gigascience">
        <title>Genome sequence of the small brown planthopper, Laodelphax striatellus.</title>
        <authorList>
            <person name="Zhu J."/>
            <person name="Jiang F."/>
            <person name="Wang X."/>
            <person name="Yang P."/>
            <person name="Bao Y."/>
            <person name="Zhao W."/>
            <person name="Wang W."/>
            <person name="Lu H."/>
            <person name="Wang Q."/>
            <person name="Cui N."/>
            <person name="Li J."/>
            <person name="Chen X."/>
            <person name="Luo L."/>
            <person name="Yu J."/>
            <person name="Kang L."/>
            <person name="Cui F."/>
        </authorList>
    </citation>
    <scope>NUCLEOTIDE SEQUENCE [LARGE SCALE GENOMIC DNA]</scope>
    <source>
        <strain evidence="4">Lst14</strain>
    </source>
</reference>
<feature type="region of interest" description="Disordered" evidence="2">
    <location>
        <begin position="375"/>
        <end position="407"/>
    </location>
</feature>
<dbReference type="STRING" id="195883.A0A482WWQ0"/>
<evidence type="ECO:0000259" key="3">
    <source>
        <dbReference type="PROSITE" id="PS50157"/>
    </source>
</evidence>
<keyword evidence="1" id="KW-0479">Metal-binding</keyword>
<evidence type="ECO:0000256" key="2">
    <source>
        <dbReference type="SAM" id="MobiDB-lite"/>
    </source>
</evidence>
<evidence type="ECO:0000313" key="4">
    <source>
        <dbReference type="EMBL" id="RZF37944.1"/>
    </source>
</evidence>
<feature type="region of interest" description="Disordered" evidence="2">
    <location>
        <begin position="84"/>
        <end position="118"/>
    </location>
</feature>
<dbReference type="GO" id="GO:0008270">
    <property type="term" value="F:zinc ion binding"/>
    <property type="evidence" value="ECO:0007669"/>
    <property type="project" value="UniProtKB-KW"/>
</dbReference>
<feature type="region of interest" description="Disordered" evidence="2">
    <location>
        <begin position="487"/>
        <end position="514"/>
    </location>
</feature>
<protein>
    <recommendedName>
        <fullName evidence="3">C2H2-type domain-containing protein</fullName>
    </recommendedName>
</protein>
<dbReference type="PROSITE" id="PS50157">
    <property type="entry name" value="ZINC_FINGER_C2H2_2"/>
    <property type="match status" value="1"/>
</dbReference>
<comment type="caution">
    <text evidence="4">The sequence shown here is derived from an EMBL/GenBank/DDBJ whole genome shotgun (WGS) entry which is preliminary data.</text>
</comment>
<evidence type="ECO:0000256" key="1">
    <source>
        <dbReference type="PROSITE-ProRule" id="PRU00042"/>
    </source>
</evidence>
<feature type="compositionally biased region" description="Basic and acidic residues" evidence="2">
    <location>
        <begin position="383"/>
        <end position="403"/>
    </location>
</feature>
<name>A0A482WWQ0_LAOST</name>
<dbReference type="SMART" id="SM00355">
    <property type="entry name" value="ZnF_C2H2"/>
    <property type="match status" value="3"/>
</dbReference>
<keyword evidence="1" id="KW-0863">Zinc-finger</keyword>
<dbReference type="OrthoDB" id="10032537at2759"/>
<dbReference type="InParanoid" id="A0A482WWQ0"/>
<accession>A0A482WWQ0</accession>
<evidence type="ECO:0000313" key="5">
    <source>
        <dbReference type="Proteomes" id="UP000291343"/>
    </source>
</evidence>
<feature type="region of interest" description="Disordered" evidence="2">
    <location>
        <begin position="543"/>
        <end position="574"/>
    </location>
</feature>
<dbReference type="EMBL" id="QKKF02022863">
    <property type="protein sequence ID" value="RZF37944.1"/>
    <property type="molecule type" value="Genomic_DNA"/>
</dbReference>
<dbReference type="PROSITE" id="PS00028">
    <property type="entry name" value="ZINC_FINGER_C2H2_1"/>
    <property type="match status" value="2"/>
</dbReference>
<sequence length="826" mass="94152">MAECECFTEPLSPIQFNCYYSKLLAFNANSLQIKRFLSTRNATRIELKKTAELYKFENKCMPGEYNGYKVIDLKTWDRPTKTRHVKSNHESSADISTQTNTNFINRSRPGNPLADRNNVSNSSIGNICTIAAGRHRIDSNCIIQKARKLQPLIENPNTKQRNETVSRKILQWRPFQWRNGDYFNGGQYPVDISKQQGLFRTDSQKLSVSLMHKSSPFSDNYEGDKLQYPSKQFCFQKILPKPIGSPKSILIKNNENNVSSSISETIDLTMEVENVSDEETSNPDFRQFSLENIVKSRGIGESFVGRKLYQIQVQKKLIAQSPVSQIFSSHPENCNTASNLDRDQLPLLMNANHIGQDSSPRRLPINKFHSMTHFSSHPTQVDVNKESSLSKKDTDSNCKKDLPENSSRNFSVFSATSKSDSLPDVVNPKAPETIDLVLSDAEEDMNLNGDTLMLNNLKESEPNEVNIEQCIEEVRKVIRDHLEYKANRKSQVKKGSQGVETEEECDEVNKSISDKQQKTECNYKEIIGIKYLNSNAANSLTNEGKFKSSSNDQSSNHIDGNNQSSSDKYDVNKAGEGSMSNHEVNCNSKPKSQTTCLICLASFKDEDNLLSHMQENHVQEEIPYGCQVCGFRISEYRYIIDHFYKKHKGDKYIQCPFCLQVYTFITFTKLDQRVCVHFYNHIKKHLLIGVNRYCYKCCLSFVTDRMFETHTKKDHGTCKTMLVKYTALGPNLDDPISDLFLIKRKQPENNEIGYKFDYQSLNLNHLPLEAKCIECRGLLSSWVDLDLLNMEMHRAPVLSSASSPLSAHGDHPPSHPAIFFLVFLFS</sequence>
<dbReference type="InterPro" id="IPR013087">
    <property type="entry name" value="Znf_C2H2_type"/>
</dbReference>
<dbReference type="Gene3D" id="3.30.160.60">
    <property type="entry name" value="Classic Zinc Finger"/>
    <property type="match status" value="1"/>
</dbReference>
<feature type="compositionally biased region" description="Polar residues" evidence="2">
    <location>
        <begin position="543"/>
        <end position="566"/>
    </location>
</feature>
<feature type="compositionally biased region" description="Polar residues" evidence="2">
    <location>
        <begin position="93"/>
        <end position="105"/>
    </location>
</feature>
<proteinExistence type="predicted"/>
<dbReference type="AlphaFoldDB" id="A0A482WWQ0"/>